<feature type="transmembrane region" description="Helical" evidence="1">
    <location>
        <begin position="142"/>
        <end position="159"/>
    </location>
</feature>
<feature type="transmembrane region" description="Helical" evidence="1">
    <location>
        <begin position="212"/>
        <end position="235"/>
    </location>
</feature>
<dbReference type="OrthoDB" id="117479at2157"/>
<feature type="transmembrane region" description="Helical" evidence="1">
    <location>
        <begin position="337"/>
        <end position="362"/>
    </location>
</feature>
<feature type="transmembrane region" description="Helical" evidence="1">
    <location>
        <begin position="118"/>
        <end position="136"/>
    </location>
</feature>
<feature type="transmembrane region" description="Helical" evidence="1">
    <location>
        <begin position="171"/>
        <end position="192"/>
    </location>
</feature>
<dbReference type="AlphaFoldDB" id="A0A2V2N7P3"/>
<feature type="transmembrane region" description="Helical" evidence="1">
    <location>
        <begin position="46"/>
        <end position="68"/>
    </location>
</feature>
<organism evidence="2 3">
    <name type="scientific">Methanospirillum lacunae</name>
    <dbReference type="NCBI Taxonomy" id="668570"/>
    <lineage>
        <taxon>Archaea</taxon>
        <taxon>Methanobacteriati</taxon>
        <taxon>Methanobacteriota</taxon>
        <taxon>Stenosarchaea group</taxon>
        <taxon>Methanomicrobia</taxon>
        <taxon>Methanomicrobiales</taxon>
        <taxon>Methanospirillaceae</taxon>
        <taxon>Methanospirillum</taxon>
    </lineage>
</organism>
<accession>A0A2V2N7P3</accession>
<dbReference type="InterPro" id="IPR031563">
    <property type="entry name" value="MOT1/MOT2"/>
</dbReference>
<gene>
    <name evidence="2" type="ORF">DK846_00040</name>
</gene>
<dbReference type="GO" id="GO:0015098">
    <property type="term" value="F:molybdate ion transmembrane transporter activity"/>
    <property type="evidence" value="ECO:0007669"/>
    <property type="project" value="InterPro"/>
</dbReference>
<keyword evidence="3" id="KW-1185">Reference proteome</keyword>
<feature type="transmembrane region" description="Helical" evidence="1">
    <location>
        <begin position="279"/>
        <end position="301"/>
    </location>
</feature>
<keyword evidence="1" id="KW-0812">Transmembrane</keyword>
<dbReference type="EMBL" id="QGMY01000001">
    <property type="protein sequence ID" value="PWR74680.1"/>
    <property type="molecule type" value="Genomic_DNA"/>
</dbReference>
<comment type="caution">
    <text evidence="2">The sequence shown here is derived from an EMBL/GenBank/DDBJ whole genome shotgun (WGS) entry which is preliminary data.</text>
</comment>
<keyword evidence="1" id="KW-0472">Membrane</keyword>
<dbReference type="RefSeq" id="WP_109966880.1">
    <property type="nucleotide sequence ID" value="NZ_CP176093.1"/>
</dbReference>
<feature type="transmembrane region" description="Helical" evidence="1">
    <location>
        <begin position="247"/>
        <end position="267"/>
    </location>
</feature>
<feature type="transmembrane region" description="Helical" evidence="1">
    <location>
        <begin position="88"/>
        <end position="106"/>
    </location>
</feature>
<keyword evidence="1" id="KW-1133">Transmembrane helix</keyword>
<dbReference type="PANTHER" id="PTHR31970:SF9">
    <property type="entry name" value="MOLYBDATE TRANSPORTER 2"/>
    <property type="match status" value="1"/>
</dbReference>
<dbReference type="Proteomes" id="UP000245657">
    <property type="component" value="Unassembled WGS sequence"/>
</dbReference>
<sequence length="370" mass="38811">MLTVQPEDGDFFRITLGNIAGSVGNFGTIIPLFFAVSLATGMSLSLMLLSCGIWYIITGFVYKIPISVEPLKAVAAVAIAGGVTTGEIAASGIITGTLFCLVGLSGKMQWLATRIPSSVVRGIQLALGLILLRSAIMEFGIHDLSFFIFCLVILALFLLGKRLVHLPDLSALVILCIGIIALLSTTGIPTAALPTLPIVSLPNYQEYVTATWVLVIPQIPLTLANSILATALLSTELFHRRITPDKLSFTIGAMSLSTSILGGFPMCHGAGGVAAHYRFGARSGCAMIIGGIILICGSVFLTNPETLTAIPGGVFGALLFAVALELIGHGLKTEEPLVSMVMAFIAIPAGIAVAFIAGLLFAELSSYFRR</sequence>
<evidence type="ECO:0000313" key="3">
    <source>
        <dbReference type="Proteomes" id="UP000245657"/>
    </source>
</evidence>
<dbReference type="GeneID" id="97548896"/>
<feature type="transmembrane region" description="Helical" evidence="1">
    <location>
        <begin position="12"/>
        <end position="34"/>
    </location>
</feature>
<dbReference type="PANTHER" id="PTHR31970">
    <property type="match status" value="1"/>
</dbReference>
<proteinExistence type="predicted"/>
<evidence type="ECO:0000256" key="1">
    <source>
        <dbReference type="SAM" id="Phobius"/>
    </source>
</evidence>
<dbReference type="Pfam" id="PF16983">
    <property type="entry name" value="MFS_MOT1"/>
    <property type="match status" value="2"/>
</dbReference>
<name>A0A2V2N7P3_9EURY</name>
<feature type="transmembrane region" description="Helical" evidence="1">
    <location>
        <begin position="313"/>
        <end position="331"/>
    </location>
</feature>
<reference evidence="2 3" key="1">
    <citation type="submission" date="2018-05" db="EMBL/GenBank/DDBJ databases">
        <title>Draft genome of Methanospirillum lacunae Ki8-1.</title>
        <authorList>
            <person name="Dueholm M.S."/>
            <person name="Nielsen P.H."/>
            <person name="Bakmann L.F."/>
            <person name="Otzen D.E."/>
        </authorList>
    </citation>
    <scope>NUCLEOTIDE SEQUENCE [LARGE SCALE GENOMIC DNA]</scope>
    <source>
        <strain evidence="2 3">Ki8-1</strain>
    </source>
</reference>
<evidence type="ECO:0000313" key="2">
    <source>
        <dbReference type="EMBL" id="PWR74680.1"/>
    </source>
</evidence>
<protein>
    <submittedName>
        <fullName evidence="2">Sulfate transporter</fullName>
    </submittedName>
</protein>